<dbReference type="PANTHER" id="PTHR43637">
    <property type="entry name" value="UPF0273 PROTEIN TM_0370"/>
    <property type="match status" value="1"/>
</dbReference>
<evidence type="ECO:0000313" key="4">
    <source>
        <dbReference type="EMBL" id="AXG11530.1"/>
    </source>
</evidence>
<dbReference type="EMBL" id="CP031148">
    <property type="protein sequence ID" value="AXG11530.1"/>
    <property type="molecule type" value="Genomic_DNA"/>
</dbReference>
<gene>
    <name evidence="4" type="ORF">DU484_17650</name>
    <name evidence="3" type="ORF">DU500_00690</name>
</gene>
<dbReference type="RefSeq" id="WP_114584214.1">
    <property type="nucleotide sequence ID" value="NZ_CP031148.1"/>
</dbReference>
<dbReference type="GO" id="GO:0005524">
    <property type="term" value="F:ATP binding"/>
    <property type="evidence" value="ECO:0007669"/>
    <property type="project" value="UniProtKB-KW"/>
</dbReference>
<proteinExistence type="predicted"/>
<dbReference type="InterPro" id="IPR027417">
    <property type="entry name" value="P-loop_NTPase"/>
</dbReference>
<keyword evidence="1" id="KW-0547">Nucleotide-binding</keyword>
<keyword evidence="6" id="KW-1185">Reference proteome</keyword>
<dbReference type="OrthoDB" id="337234at2157"/>
<evidence type="ECO:0000256" key="2">
    <source>
        <dbReference type="ARBA" id="ARBA00022840"/>
    </source>
</evidence>
<dbReference type="GeneID" id="37288842"/>
<sequence>MARIPFGIARLDSIVGGGAPPGSVVLLSGEAGAGAREFVHTSAAMNGLYYGDSEAFDLHYGDLAAASEPPAEVHYVSFTAGRDQLEREMAYTMETDLVRTAVDHVQFRDLSPEYFQLSPIPREWYAGETRTVSDLAAEERRESALGALADYLGAHAAGNLVVVDSITDLVAAVSDDMNWSDIALLMKGIQKAAYDWGGLILLLVQDETLGPTELGHLMDAASGTLQFEWESGGSKRARTMFVKEFRGVLSRIEAENIIRFETEVHEGGFDVSGVRKIR</sequence>
<dbReference type="Proteomes" id="UP000253273">
    <property type="component" value="Chromosome"/>
</dbReference>
<accession>A0A345DYN7</accession>
<keyword evidence="2" id="KW-0067">ATP-binding</keyword>
<reference evidence="4 5" key="1">
    <citation type="submission" date="2018-07" db="EMBL/GenBank/DDBJ databases">
        <title>Genome sequences of Haloplanus sp. CBA1112.</title>
        <authorList>
            <person name="Kim Y.B."/>
            <person name="Roh S.W."/>
        </authorList>
    </citation>
    <scope>NUCLEOTIDE SEQUENCE [LARGE SCALE GENOMIC DNA]</scope>
    <source>
        <strain evidence="4 5">CBA1112</strain>
    </source>
</reference>
<dbReference type="EMBL" id="CP031150">
    <property type="protein sequence ID" value="AXG05059.1"/>
    <property type="molecule type" value="Genomic_DNA"/>
</dbReference>
<dbReference type="SUPFAM" id="SSF52540">
    <property type="entry name" value="P-loop containing nucleoside triphosphate hydrolases"/>
    <property type="match status" value="1"/>
</dbReference>
<reference evidence="3 6" key="2">
    <citation type="submission" date="2018-07" db="EMBL/GenBank/DDBJ databases">
        <title>Genome sequences of Haloplanus sp. CBA1113.</title>
        <authorList>
            <person name="Kim Y.B."/>
            <person name="Roh S.W."/>
        </authorList>
    </citation>
    <scope>NUCLEOTIDE SEQUENCE [LARGE SCALE GENOMIC DNA]</scope>
    <source>
        <strain evidence="3 6">CBA1113</strain>
    </source>
</reference>
<organism evidence="3 6">
    <name type="scientific">Haloplanus rubicundus</name>
    <dbReference type="NCBI Taxonomy" id="1547898"/>
    <lineage>
        <taxon>Archaea</taxon>
        <taxon>Methanobacteriati</taxon>
        <taxon>Methanobacteriota</taxon>
        <taxon>Stenosarchaea group</taxon>
        <taxon>Halobacteria</taxon>
        <taxon>Halobacteriales</taxon>
        <taxon>Haloferacaceae</taxon>
        <taxon>Haloplanus</taxon>
    </lineage>
</organism>
<dbReference type="KEGG" id="haq:DU484_17650"/>
<evidence type="ECO:0000256" key="1">
    <source>
        <dbReference type="ARBA" id="ARBA00022741"/>
    </source>
</evidence>
<protein>
    <submittedName>
        <fullName evidence="3">HTR-like protein</fullName>
    </submittedName>
</protein>
<name>A0A345DYN7_9EURY</name>
<dbReference type="PANTHER" id="PTHR43637:SF3">
    <property type="entry name" value="FLAGELLA-RELATED PROTEIN H-RELATED"/>
    <property type="match status" value="1"/>
</dbReference>
<dbReference type="Proteomes" id="UP000252985">
    <property type="component" value="Chromosome"/>
</dbReference>
<evidence type="ECO:0000313" key="5">
    <source>
        <dbReference type="Proteomes" id="UP000252985"/>
    </source>
</evidence>
<accession>A0A345EH58</accession>
<dbReference type="Gene3D" id="3.40.50.300">
    <property type="entry name" value="P-loop containing nucleotide triphosphate hydrolases"/>
    <property type="match status" value="1"/>
</dbReference>
<evidence type="ECO:0000313" key="6">
    <source>
        <dbReference type="Proteomes" id="UP000253273"/>
    </source>
</evidence>
<evidence type="ECO:0000313" key="3">
    <source>
        <dbReference type="EMBL" id="AXG05059.1"/>
    </source>
</evidence>
<dbReference type="KEGG" id="haj:DU500_00690"/>
<dbReference type="AlphaFoldDB" id="A0A345DYN7"/>